<dbReference type="AlphaFoldDB" id="T1ER51"/>
<dbReference type="PROSITE" id="PS50184">
    <property type="entry name" value="VWFC_2"/>
    <property type="match status" value="3"/>
</dbReference>
<dbReference type="Pfam" id="PF23334">
    <property type="entry name" value="VWC2L_2nd"/>
    <property type="match status" value="1"/>
</dbReference>
<proteinExistence type="predicted"/>
<accession>T1ER51</accession>
<dbReference type="InterPro" id="IPR052624">
    <property type="entry name" value="CRIM1"/>
</dbReference>
<reference evidence="4 6" key="2">
    <citation type="journal article" date="2013" name="Nature">
        <title>Insights into bilaterian evolution from three spiralian genomes.</title>
        <authorList>
            <person name="Simakov O."/>
            <person name="Marletaz F."/>
            <person name="Cho S.J."/>
            <person name="Edsinger-Gonzales E."/>
            <person name="Havlak P."/>
            <person name="Hellsten U."/>
            <person name="Kuo D.H."/>
            <person name="Larsson T."/>
            <person name="Lv J."/>
            <person name="Arendt D."/>
            <person name="Savage R."/>
            <person name="Osoegawa K."/>
            <person name="de Jong P."/>
            <person name="Grimwood J."/>
            <person name="Chapman J.A."/>
            <person name="Shapiro H."/>
            <person name="Aerts A."/>
            <person name="Otillar R.P."/>
            <person name="Terry A.Y."/>
            <person name="Boore J.L."/>
            <person name="Grigoriev I.V."/>
            <person name="Lindberg D.R."/>
            <person name="Seaver E.C."/>
            <person name="Weisblat D.A."/>
            <person name="Putnam N.H."/>
            <person name="Rokhsar D.S."/>
        </authorList>
    </citation>
    <scope>NUCLEOTIDE SEQUENCE</scope>
</reference>
<feature type="domain" description="VWFC" evidence="3">
    <location>
        <begin position="166"/>
        <end position="221"/>
    </location>
</feature>
<dbReference type="InterPro" id="IPR001007">
    <property type="entry name" value="VWF_dom"/>
</dbReference>
<evidence type="ECO:0000313" key="5">
    <source>
        <dbReference type="EnsemblMetazoa" id="HelroP161143"/>
    </source>
</evidence>
<keyword evidence="2" id="KW-0472">Membrane</keyword>
<dbReference type="PANTHER" id="PTHR46439">
    <property type="entry name" value="CYSTEINE-RICH MOTOR NEURON 1 PROTEIN"/>
    <property type="match status" value="1"/>
</dbReference>
<keyword evidence="2" id="KW-1133">Transmembrane helix</keyword>
<dbReference type="SMART" id="SM00214">
    <property type="entry name" value="VWC"/>
    <property type="match status" value="3"/>
</dbReference>
<feature type="region of interest" description="Disordered" evidence="1">
    <location>
        <begin position="384"/>
        <end position="439"/>
    </location>
</feature>
<dbReference type="Gene3D" id="6.20.200.20">
    <property type="match status" value="2"/>
</dbReference>
<dbReference type="PROSITE" id="PS01208">
    <property type="entry name" value="VWFC_1"/>
    <property type="match status" value="1"/>
</dbReference>
<feature type="compositionally biased region" description="Low complexity" evidence="1">
    <location>
        <begin position="587"/>
        <end position="598"/>
    </location>
</feature>
<protein>
    <recommendedName>
        <fullName evidence="3">VWFC domain-containing protein</fullName>
    </recommendedName>
</protein>
<evidence type="ECO:0000313" key="4">
    <source>
        <dbReference type="EMBL" id="ESO01937.1"/>
    </source>
</evidence>
<feature type="domain" description="VWFC" evidence="3">
    <location>
        <begin position="6"/>
        <end position="64"/>
    </location>
</feature>
<reference evidence="6" key="1">
    <citation type="submission" date="2012-12" db="EMBL/GenBank/DDBJ databases">
        <authorList>
            <person name="Hellsten U."/>
            <person name="Grimwood J."/>
            <person name="Chapman J.A."/>
            <person name="Shapiro H."/>
            <person name="Aerts A."/>
            <person name="Otillar R.P."/>
            <person name="Terry A.Y."/>
            <person name="Boore J.L."/>
            <person name="Simakov O."/>
            <person name="Marletaz F."/>
            <person name="Cho S.-J."/>
            <person name="Edsinger-Gonzales E."/>
            <person name="Havlak P."/>
            <person name="Kuo D.-H."/>
            <person name="Larsson T."/>
            <person name="Lv J."/>
            <person name="Arendt D."/>
            <person name="Savage R."/>
            <person name="Osoegawa K."/>
            <person name="de Jong P."/>
            <person name="Lindberg D.R."/>
            <person name="Seaver E.C."/>
            <person name="Weisblat D.A."/>
            <person name="Putnam N.H."/>
            <person name="Grigoriev I.V."/>
            <person name="Rokhsar D.S."/>
        </authorList>
    </citation>
    <scope>NUCLEOTIDE SEQUENCE</scope>
</reference>
<evidence type="ECO:0000256" key="2">
    <source>
        <dbReference type="SAM" id="Phobius"/>
    </source>
</evidence>
<sequence length="611" mass="67621">MLESSGMCFSSDGRYFVEGETWVLDKCTHCICHQGTPLCSIETCPPLLCYHPIALPDSCCLFCLINIKIVDASVDTMERQNTLPQRNNTSKVQLSQHTKNRSCYSGTGAKANHGDSWKVSSCQSCVCRDGSINCFSQTCPILGCSKTVLKKGHCCPSCVERSILYCVYNNVTYDNSESWLIDECTTCACMDGQILCTVSICEALSCHKTVTVPGKCCPVSKEQPSYFGTKNESTHPLNVTLIVVLVSIIAILAIAIIVLLGMLLWLRPRLSRHLRRASSITLPPSMHSLNPLNLFNHRHDHQQLNDEKSVSSSLLPLSPVTGMIGNNNNVSNNNQFQQKQQPTVGNLLLKYNKEIPSKLRLSINESHPYDAPSLSAAVSSMTTASLSSSSSAVKKRLSSSDGYSEERRNVIENVKNDTSHFNKNISETNPSPNHDFSCNANVTNVSGDLVKPINLPPLPPRMKPMMCSDSNEPSPIHQNIDGREVLQLDSDDKTDKDDMNNLNNDEYDDHVLNMMESYSSLNGDNILDVVVTDGPVDNNRANSIFRSPLKSSRFSDLDNDLTRHLLNPSPSQDIQTNADNLTSNINYSNNKNRNSSNSRDNKMSLSNRKSW</sequence>
<dbReference type="HOGENOM" id="CLU_447105_0_0_1"/>
<reference evidence="5" key="3">
    <citation type="submission" date="2015-06" db="UniProtKB">
        <authorList>
            <consortium name="EnsemblMetazoa"/>
        </authorList>
    </citation>
    <scope>IDENTIFICATION</scope>
</reference>
<dbReference type="EnsemblMetazoa" id="HelroT161143">
    <property type="protein sequence ID" value="HelroP161143"/>
    <property type="gene ID" value="HelroG161143"/>
</dbReference>
<dbReference type="CTD" id="20199051"/>
<feature type="transmembrane region" description="Helical" evidence="2">
    <location>
        <begin position="239"/>
        <end position="266"/>
    </location>
</feature>
<dbReference type="RefSeq" id="XP_009019345.1">
    <property type="nucleotide sequence ID" value="XM_009021097.1"/>
</dbReference>
<evidence type="ECO:0000313" key="6">
    <source>
        <dbReference type="Proteomes" id="UP000015101"/>
    </source>
</evidence>
<dbReference type="OrthoDB" id="5976811at2759"/>
<dbReference type="STRING" id="6412.T1ER51"/>
<dbReference type="KEGG" id="hro:HELRODRAFT_161143"/>
<keyword evidence="2" id="KW-0812">Transmembrane</keyword>
<dbReference type="Gene3D" id="2.10.70.10">
    <property type="entry name" value="Complement Module, domain 1"/>
    <property type="match status" value="1"/>
</dbReference>
<feature type="domain" description="VWFC" evidence="3">
    <location>
        <begin position="101"/>
        <end position="159"/>
    </location>
</feature>
<dbReference type="Proteomes" id="UP000015101">
    <property type="component" value="Unassembled WGS sequence"/>
</dbReference>
<dbReference type="EMBL" id="AMQM01000754">
    <property type="status" value="NOT_ANNOTATED_CDS"/>
    <property type="molecule type" value="Genomic_DNA"/>
</dbReference>
<keyword evidence="6" id="KW-1185">Reference proteome</keyword>
<dbReference type="GeneID" id="20199051"/>
<evidence type="ECO:0000259" key="3">
    <source>
        <dbReference type="PROSITE" id="PS50184"/>
    </source>
</evidence>
<feature type="compositionally biased region" description="Basic and acidic residues" evidence="1">
    <location>
        <begin position="480"/>
        <end position="499"/>
    </location>
</feature>
<feature type="compositionally biased region" description="Basic and acidic residues" evidence="1">
    <location>
        <begin position="404"/>
        <end position="420"/>
    </location>
</feature>
<feature type="region of interest" description="Disordered" evidence="1">
    <location>
        <begin position="587"/>
        <end position="611"/>
    </location>
</feature>
<evidence type="ECO:0000256" key="1">
    <source>
        <dbReference type="SAM" id="MobiDB-lite"/>
    </source>
</evidence>
<name>T1ER51_HELRO</name>
<dbReference type="eggNOG" id="KOG1216">
    <property type="taxonomic scope" value="Eukaryota"/>
</dbReference>
<dbReference type="Pfam" id="PF00093">
    <property type="entry name" value="VWC"/>
    <property type="match status" value="2"/>
</dbReference>
<dbReference type="InParanoid" id="T1ER51"/>
<dbReference type="SUPFAM" id="SSF57603">
    <property type="entry name" value="FnI-like domain"/>
    <property type="match status" value="3"/>
</dbReference>
<feature type="compositionally biased region" description="Polar residues" evidence="1">
    <location>
        <begin position="421"/>
        <end position="439"/>
    </location>
</feature>
<gene>
    <name evidence="5" type="primary">20199051</name>
    <name evidence="4" type="ORF">HELRODRAFT_161143</name>
</gene>
<organism evidence="5 6">
    <name type="scientific">Helobdella robusta</name>
    <name type="common">Californian leech</name>
    <dbReference type="NCBI Taxonomy" id="6412"/>
    <lineage>
        <taxon>Eukaryota</taxon>
        <taxon>Metazoa</taxon>
        <taxon>Spiralia</taxon>
        <taxon>Lophotrochozoa</taxon>
        <taxon>Annelida</taxon>
        <taxon>Clitellata</taxon>
        <taxon>Hirudinea</taxon>
        <taxon>Rhynchobdellida</taxon>
        <taxon>Glossiphoniidae</taxon>
        <taxon>Helobdella</taxon>
    </lineage>
</organism>
<dbReference type="EMBL" id="KB096742">
    <property type="protein sequence ID" value="ESO01937.1"/>
    <property type="molecule type" value="Genomic_DNA"/>
</dbReference>
<feature type="region of interest" description="Disordered" evidence="1">
    <location>
        <begin position="469"/>
        <end position="505"/>
    </location>
</feature>